<evidence type="ECO:0000313" key="10">
    <source>
        <dbReference type="Proteomes" id="UP000663887"/>
    </source>
</evidence>
<accession>A0A816LZW7</accession>
<evidence type="ECO:0000256" key="6">
    <source>
        <dbReference type="ARBA" id="ARBA00022989"/>
    </source>
</evidence>
<dbReference type="SUPFAM" id="SSF143865">
    <property type="entry name" value="CorA soluble domain-like"/>
    <property type="match status" value="1"/>
</dbReference>
<keyword evidence="4" id="KW-1003">Cell membrane</keyword>
<comment type="similarity">
    <text evidence="2">Belongs to the CorA metal ion transporter (MIT) (TC 1.A.35) family.</text>
</comment>
<dbReference type="GO" id="GO:0005886">
    <property type="term" value="C:plasma membrane"/>
    <property type="evidence" value="ECO:0007669"/>
    <property type="project" value="UniProtKB-SubCell"/>
</dbReference>
<protein>
    <submittedName>
        <fullName evidence="9">Uncharacterized protein</fullName>
    </submittedName>
</protein>
<dbReference type="Proteomes" id="UP000663887">
    <property type="component" value="Unassembled WGS sequence"/>
</dbReference>
<keyword evidence="7 8" id="KW-0472">Membrane</keyword>
<dbReference type="PANTHER" id="PTHR46494">
    <property type="entry name" value="CORA FAMILY METAL ION TRANSPORTER (EUROFUNG)"/>
    <property type="match status" value="1"/>
</dbReference>
<feature type="transmembrane region" description="Helical" evidence="8">
    <location>
        <begin position="190"/>
        <end position="211"/>
    </location>
</feature>
<evidence type="ECO:0000256" key="4">
    <source>
        <dbReference type="ARBA" id="ARBA00022475"/>
    </source>
</evidence>
<comment type="caution">
    <text evidence="9">The sequence shown here is derived from an EMBL/GenBank/DDBJ whole genome shotgun (WGS) entry which is preliminary data.</text>
</comment>
<keyword evidence="3" id="KW-0813">Transport</keyword>
<name>A0A816LZW7_9BILA</name>
<feature type="transmembrane region" description="Helical" evidence="8">
    <location>
        <begin position="159"/>
        <end position="178"/>
    </location>
</feature>
<evidence type="ECO:0000256" key="5">
    <source>
        <dbReference type="ARBA" id="ARBA00022692"/>
    </source>
</evidence>
<evidence type="ECO:0000256" key="2">
    <source>
        <dbReference type="ARBA" id="ARBA00009765"/>
    </source>
</evidence>
<proteinExistence type="inferred from homology"/>
<dbReference type="GO" id="GO:0015087">
    <property type="term" value="F:cobalt ion transmembrane transporter activity"/>
    <property type="evidence" value="ECO:0007669"/>
    <property type="project" value="TreeGrafter"/>
</dbReference>
<dbReference type="GO" id="GO:0015095">
    <property type="term" value="F:magnesium ion transmembrane transporter activity"/>
    <property type="evidence" value="ECO:0007669"/>
    <property type="project" value="TreeGrafter"/>
</dbReference>
<reference evidence="9" key="1">
    <citation type="submission" date="2021-02" db="EMBL/GenBank/DDBJ databases">
        <authorList>
            <person name="Nowell W R."/>
        </authorList>
    </citation>
    <scope>NUCLEOTIDE SEQUENCE</scope>
</reference>
<comment type="subcellular location">
    <subcellularLocation>
        <location evidence="1">Cell membrane</location>
        <topology evidence="1">Multi-pass membrane protein</topology>
    </subcellularLocation>
</comment>
<evidence type="ECO:0000256" key="7">
    <source>
        <dbReference type="ARBA" id="ARBA00023136"/>
    </source>
</evidence>
<dbReference type="InterPro" id="IPR045861">
    <property type="entry name" value="CorA_cytoplasmic_dom"/>
</dbReference>
<evidence type="ECO:0000256" key="8">
    <source>
        <dbReference type="SAM" id="Phobius"/>
    </source>
</evidence>
<dbReference type="GO" id="GO:0000287">
    <property type="term" value="F:magnesium ion binding"/>
    <property type="evidence" value="ECO:0007669"/>
    <property type="project" value="TreeGrafter"/>
</dbReference>
<dbReference type="AlphaFoldDB" id="A0A816LZW7"/>
<dbReference type="InterPro" id="IPR002523">
    <property type="entry name" value="MgTranspt_CorA/ZnTranspt_ZntB"/>
</dbReference>
<keyword evidence="6 8" id="KW-1133">Transmembrane helix</keyword>
<gene>
    <name evidence="9" type="ORF">XDN619_LOCUS921</name>
</gene>
<evidence type="ECO:0000256" key="1">
    <source>
        <dbReference type="ARBA" id="ARBA00004651"/>
    </source>
</evidence>
<sequence length="221" mass="25708">MFVMKAIANRISEFDELLMSDTQSGSLTTLHSIFEVKHDLLHSRILLNPLKQIIDHLQRTTCDDYDPTFPLLEPTIRLGMKHHIGRRPVPTVCQLANSTSITRKSVYLNEYTYVYLYDLNNHVNYLIDSLEIQRESVLILISFWMALTSNETQATLKTLMLIIVLFMPWMLLIGYNSTNFSVQPQLHYQYSYFILLSILATILSGMITWYTTKGWISFCKL</sequence>
<dbReference type="EMBL" id="CAJNRG010000042">
    <property type="protein sequence ID" value="CAF1950980.1"/>
    <property type="molecule type" value="Genomic_DNA"/>
</dbReference>
<dbReference type="InterPro" id="IPR045863">
    <property type="entry name" value="CorA_TM1_TM2"/>
</dbReference>
<dbReference type="Gene3D" id="1.20.58.340">
    <property type="entry name" value="Magnesium transport protein CorA, transmembrane region"/>
    <property type="match status" value="2"/>
</dbReference>
<dbReference type="Pfam" id="PF01544">
    <property type="entry name" value="CorA"/>
    <property type="match status" value="1"/>
</dbReference>
<dbReference type="SUPFAM" id="SSF144083">
    <property type="entry name" value="Magnesium transport protein CorA, transmembrane region"/>
    <property type="match status" value="1"/>
</dbReference>
<keyword evidence="5 8" id="KW-0812">Transmembrane</keyword>
<evidence type="ECO:0000256" key="3">
    <source>
        <dbReference type="ARBA" id="ARBA00022448"/>
    </source>
</evidence>
<dbReference type="GO" id="GO:0050897">
    <property type="term" value="F:cobalt ion binding"/>
    <property type="evidence" value="ECO:0007669"/>
    <property type="project" value="TreeGrafter"/>
</dbReference>
<evidence type="ECO:0000313" key="9">
    <source>
        <dbReference type="EMBL" id="CAF1950980.1"/>
    </source>
</evidence>
<organism evidence="9 10">
    <name type="scientific">Rotaria magnacalcarata</name>
    <dbReference type="NCBI Taxonomy" id="392030"/>
    <lineage>
        <taxon>Eukaryota</taxon>
        <taxon>Metazoa</taxon>
        <taxon>Spiralia</taxon>
        <taxon>Gnathifera</taxon>
        <taxon>Rotifera</taxon>
        <taxon>Eurotatoria</taxon>
        <taxon>Bdelloidea</taxon>
        <taxon>Philodinida</taxon>
        <taxon>Philodinidae</taxon>
        <taxon>Rotaria</taxon>
    </lineage>
</organism>
<dbReference type="PANTHER" id="PTHR46494:SF1">
    <property type="entry name" value="CORA FAMILY METAL ION TRANSPORTER (EUROFUNG)"/>
    <property type="match status" value="1"/>
</dbReference>